<protein>
    <recommendedName>
        <fullName evidence="2">Dipeptidase</fullName>
        <ecNumber evidence="2">3.4.13.19</ecNumber>
    </recommendedName>
</protein>
<keyword evidence="2" id="KW-0479">Metal-binding</keyword>
<keyword evidence="1 2" id="KW-0224">Dipeptidase</keyword>
<dbReference type="PANTHER" id="PTHR10443">
    <property type="entry name" value="MICROSOMAL DIPEPTIDASE"/>
    <property type="match status" value="1"/>
</dbReference>
<name>A0A0D2BFU7_9EURO</name>
<dbReference type="AlphaFoldDB" id="A0A0D2BFU7"/>
<keyword evidence="4" id="KW-1185">Reference proteome</keyword>
<dbReference type="Pfam" id="PF01244">
    <property type="entry name" value="Peptidase_M19"/>
    <property type="match status" value="1"/>
</dbReference>
<dbReference type="EMBL" id="KN847360">
    <property type="protein sequence ID" value="KIW36382.1"/>
    <property type="molecule type" value="Genomic_DNA"/>
</dbReference>
<accession>A0A0D2BFU7</accession>
<dbReference type="Gene3D" id="3.20.20.140">
    <property type="entry name" value="Metal-dependent hydrolases"/>
    <property type="match status" value="1"/>
</dbReference>
<dbReference type="InterPro" id="IPR032466">
    <property type="entry name" value="Metal_Hydrolase"/>
</dbReference>
<dbReference type="CDD" id="cd01301">
    <property type="entry name" value="rDP_like"/>
    <property type="match status" value="1"/>
</dbReference>
<proteinExistence type="inferred from homology"/>
<dbReference type="HOGENOM" id="CLU_031404_3_0_1"/>
<comment type="similarity">
    <text evidence="2">Belongs to the metallo-dependent hydrolases superfamily. Peptidase M19 family.</text>
</comment>
<comment type="catalytic activity">
    <reaction evidence="2">
        <text>an L-aminoacyl-L-amino acid + H2O = 2 an L-alpha-amino acid</text>
        <dbReference type="Rhea" id="RHEA:48940"/>
        <dbReference type="ChEBI" id="CHEBI:15377"/>
        <dbReference type="ChEBI" id="CHEBI:59869"/>
        <dbReference type="ChEBI" id="CHEBI:77460"/>
        <dbReference type="EC" id="3.4.13.19"/>
    </reaction>
</comment>
<evidence type="ECO:0000313" key="3">
    <source>
        <dbReference type="EMBL" id="KIW36382.1"/>
    </source>
</evidence>
<dbReference type="STRING" id="215243.A0A0D2BFU7"/>
<reference evidence="3 4" key="1">
    <citation type="submission" date="2015-01" db="EMBL/GenBank/DDBJ databases">
        <title>The Genome Sequence of Exophiala oligosperma CBS72588.</title>
        <authorList>
            <consortium name="The Broad Institute Genomics Platform"/>
            <person name="Cuomo C."/>
            <person name="de Hoog S."/>
            <person name="Gorbushina A."/>
            <person name="Stielow B."/>
            <person name="Teixiera M."/>
            <person name="Abouelleil A."/>
            <person name="Chapman S.B."/>
            <person name="Priest M."/>
            <person name="Young S.K."/>
            <person name="Wortman J."/>
            <person name="Nusbaum C."/>
            <person name="Birren B."/>
        </authorList>
    </citation>
    <scope>NUCLEOTIDE SEQUENCE [LARGE SCALE GENOMIC DNA]</scope>
    <source>
        <strain evidence="3 4">CBS 72588</strain>
    </source>
</reference>
<keyword evidence="2" id="KW-0862">Zinc</keyword>
<keyword evidence="2" id="KW-0482">Metalloprotease</keyword>
<dbReference type="VEuPathDB" id="FungiDB:PV06_11374"/>
<dbReference type="GO" id="GO:0070573">
    <property type="term" value="F:metallodipeptidase activity"/>
    <property type="evidence" value="ECO:0007669"/>
    <property type="project" value="InterPro"/>
</dbReference>
<dbReference type="GeneID" id="27363448"/>
<dbReference type="SUPFAM" id="SSF51556">
    <property type="entry name" value="Metallo-dependent hydrolases"/>
    <property type="match status" value="1"/>
</dbReference>
<dbReference type="RefSeq" id="XP_016256598.1">
    <property type="nucleotide sequence ID" value="XM_016413038.1"/>
</dbReference>
<dbReference type="PROSITE" id="PS51365">
    <property type="entry name" value="RENAL_DIPEPTIDASE_2"/>
    <property type="match status" value="1"/>
</dbReference>
<evidence type="ECO:0000256" key="1">
    <source>
        <dbReference type="ARBA" id="ARBA00022997"/>
    </source>
</evidence>
<evidence type="ECO:0000256" key="2">
    <source>
        <dbReference type="RuleBase" id="RU341113"/>
    </source>
</evidence>
<dbReference type="MEROPS" id="M19.013"/>
<dbReference type="Proteomes" id="UP000053342">
    <property type="component" value="Unassembled WGS sequence"/>
</dbReference>
<dbReference type="PANTHER" id="PTHR10443:SF12">
    <property type="entry name" value="DIPEPTIDASE"/>
    <property type="match status" value="1"/>
</dbReference>
<evidence type="ECO:0000313" key="4">
    <source>
        <dbReference type="Proteomes" id="UP000053342"/>
    </source>
</evidence>
<organism evidence="3 4">
    <name type="scientific">Exophiala oligosperma</name>
    <dbReference type="NCBI Taxonomy" id="215243"/>
    <lineage>
        <taxon>Eukaryota</taxon>
        <taxon>Fungi</taxon>
        <taxon>Dikarya</taxon>
        <taxon>Ascomycota</taxon>
        <taxon>Pezizomycotina</taxon>
        <taxon>Eurotiomycetes</taxon>
        <taxon>Chaetothyriomycetidae</taxon>
        <taxon>Chaetothyriales</taxon>
        <taxon>Herpotrichiellaceae</taxon>
        <taxon>Exophiala</taxon>
    </lineage>
</organism>
<keyword evidence="2" id="KW-0378">Hydrolase</keyword>
<dbReference type="OrthoDB" id="445695at2759"/>
<keyword evidence="2" id="KW-0645">Protease</keyword>
<dbReference type="GO" id="GO:0046872">
    <property type="term" value="F:metal ion binding"/>
    <property type="evidence" value="ECO:0007669"/>
    <property type="project" value="UniProtKB-UniRule"/>
</dbReference>
<comment type="cofactor">
    <cofactor evidence="2">
        <name>Zn(2+)</name>
        <dbReference type="ChEBI" id="CHEBI:29105"/>
    </cofactor>
</comment>
<sequence length="367" mass="40225">MIRGFSGNNLDHGALQDTPFGQTDLTRLRQGQLGGQFWSAYVPCFAVPNGEKDSPQPNEADLRAVYDTLQQIDLIHNLMRKYEDRFALARSSTDILPIFQSGRLASFIGVEGLHQIGNSASVLRNFHRLGVRYITLVHNKNNRFADSANDTDQLHGGLSTCGRSFVGEMNRVGMIIDLSHTTEAVQLQVLEVSTAPVVFSHSSCYTLCPHPRNVTDQVFAKLKANRGLIMICFLPELSKSTTGAGSSLHTVVDHIMYAVSEVGCDHVGIGSDFDGMLEGPDGAGDVSCYPALIAELLARKMSENNVKKIMGLNVIRVMAGVEGVARQEGLQGRPALYDQIPRIWTPEQKRMLLDQGQKRGLSAKTDL</sequence>
<gene>
    <name evidence="3" type="ORF">PV06_11374</name>
</gene>
<dbReference type="EC" id="3.4.13.19" evidence="2"/>
<dbReference type="InterPro" id="IPR008257">
    <property type="entry name" value="Pept_M19"/>
</dbReference>
<dbReference type="GO" id="GO:0006508">
    <property type="term" value="P:proteolysis"/>
    <property type="evidence" value="ECO:0007669"/>
    <property type="project" value="UniProtKB-KW"/>
</dbReference>